<name>A0A914WWS3_9BILA</name>
<evidence type="ECO:0000256" key="1">
    <source>
        <dbReference type="ARBA" id="ARBA00023157"/>
    </source>
</evidence>
<organism evidence="4 5">
    <name type="scientific">Plectus sambesii</name>
    <dbReference type="NCBI Taxonomy" id="2011161"/>
    <lineage>
        <taxon>Eukaryota</taxon>
        <taxon>Metazoa</taxon>
        <taxon>Ecdysozoa</taxon>
        <taxon>Nematoda</taxon>
        <taxon>Chromadorea</taxon>
        <taxon>Plectida</taxon>
        <taxon>Plectina</taxon>
        <taxon>Plectoidea</taxon>
        <taxon>Plectidae</taxon>
        <taxon>Plectus</taxon>
    </lineage>
</organism>
<dbReference type="PANTHER" id="PTHR46560:SF13">
    <property type="entry name" value="ZP DOMAIN-CONTAINING PROTEIN"/>
    <property type="match status" value="1"/>
</dbReference>
<evidence type="ECO:0000313" key="4">
    <source>
        <dbReference type="Proteomes" id="UP000887566"/>
    </source>
</evidence>
<keyword evidence="4" id="KW-1185">Reference proteome</keyword>
<keyword evidence="1" id="KW-1015">Disulfide bond</keyword>
<keyword evidence="2" id="KW-1133">Transmembrane helix</keyword>
<evidence type="ECO:0000313" key="5">
    <source>
        <dbReference type="WBParaSite" id="PSAMB.scaffold540size47723.g6821.t1"/>
    </source>
</evidence>
<evidence type="ECO:0000256" key="2">
    <source>
        <dbReference type="SAM" id="Phobius"/>
    </source>
</evidence>
<dbReference type="Gene3D" id="2.60.40.4100">
    <property type="entry name" value="Zona pellucida, ZP-C domain"/>
    <property type="match status" value="1"/>
</dbReference>
<dbReference type="AlphaFoldDB" id="A0A914WWS3"/>
<feature type="transmembrane region" description="Helical" evidence="2">
    <location>
        <begin position="466"/>
        <end position="488"/>
    </location>
</feature>
<dbReference type="InterPro" id="IPR055355">
    <property type="entry name" value="ZP-C"/>
</dbReference>
<keyword evidence="2" id="KW-0812">Transmembrane</keyword>
<dbReference type="Pfam" id="PF00100">
    <property type="entry name" value="Zona_pellucida"/>
    <property type="match status" value="1"/>
</dbReference>
<dbReference type="InterPro" id="IPR001507">
    <property type="entry name" value="ZP_dom"/>
</dbReference>
<dbReference type="Proteomes" id="UP000887566">
    <property type="component" value="Unplaced"/>
</dbReference>
<dbReference type="PROSITE" id="PS51034">
    <property type="entry name" value="ZP_2"/>
    <property type="match status" value="1"/>
</dbReference>
<sequence>METERRKMTIEERTWTVGGRGRGSADQMIGSIGSEHYRRGCHHLSDPAIATLVAVCSTLLHAASAALIDVKLRCERENIRANFVFDEVFHGVLFAKNFFDRDECKIIGKGEKELALILPLITEQSDARFCGAKSKNNVVSLKLVFSSAQHILVAGAREIELQCEYRFTPITVTAPNGALNIRPNSEPLPVIIGHQLRDDPAISMLIREGHSIDGPPVADAGIGQNITLDIFSESLDFYVHDCFAYSEKQDGQNRSDSEPNIRFIDEKGCLIEEQKISEGAVRKIVDEKELKHAYLYLHGFQFHNSQSVHFECQVRPCMNGRCTEENCQNVDAIVANAVEVQLKSQKIAAEKNMANSDTENASWLDKVFHDTEQQRFLLSGRQKDSLYLEPIIRTMNGSLILREEEEVSLEASLQMKPRNVVAEASAALLSGSDSRNVSELEEAPLNIRPSRPFMLEEASLLPAGSMALASVFLTAMVCLFGVVVFWYCRKLRAEEGRRHKVTMKVDTKQLVFHNADNSAQK</sequence>
<accession>A0A914WWS3</accession>
<evidence type="ECO:0000259" key="3">
    <source>
        <dbReference type="PROSITE" id="PS51034"/>
    </source>
</evidence>
<dbReference type="SMART" id="SM00241">
    <property type="entry name" value="ZP"/>
    <property type="match status" value="1"/>
</dbReference>
<proteinExistence type="predicted"/>
<reference evidence="5" key="1">
    <citation type="submission" date="2022-11" db="UniProtKB">
        <authorList>
            <consortium name="WormBaseParasite"/>
        </authorList>
    </citation>
    <scope>IDENTIFICATION</scope>
</reference>
<dbReference type="WBParaSite" id="PSAMB.scaffold540size47723.g6821.t1">
    <property type="protein sequence ID" value="PSAMB.scaffold540size47723.g6821.t1"/>
    <property type="gene ID" value="PSAMB.scaffold540size47723.g6821"/>
</dbReference>
<dbReference type="PANTHER" id="PTHR46560">
    <property type="entry name" value="CYPHER, ISOFORM B"/>
    <property type="match status" value="1"/>
</dbReference>
<dbReference type="InterPro" id="IPR042235">
    <property type="entry name" value="ZP-C_dom"/>
</dbReference>
<feature type="domain" description="ZP" evidence="3">
    <location>
        <begin position="73"/>
        <end position="334"/>
    </location>
</feature>
<protein>
    <submittedName>
        <fullName evidence="5">ZP domain-containing protein</fullName>
    </submittedName>
</protein>
<keyword evidence="2" id="KW-0472">Membrane</keyword>